<feature type="transmembrane region" description="Helical" evidence="13">
    <location>
        <begin position="82"/>
        <end position="103"/>
    </location>
</feature>
<evidence type="ECO:0000256" key="9">
    <source>
        <dbReference type="ARBA" id="ARBA00022833"/>
    </source>
</evidence>
<dbReference type="AlphaFoldDB" id="A0A6J1FCD6"/>
<keyword evidence="10 13" id="KW-1133">Transmembrane helix</keyword>
<evidence type="ECO:0000256" key="11">
    <source>
        <dbReference type="ARBA" id="ARBA00023136"/>
    </source>
</evidence>
<evidence type="ECO:0000256" key="8">
    <source>
        <dbReference type="ARBA" id="ARBA00022786"/>
    </source>
</evidence>
<dbReference type="KEGG" id="cmos:111444117"/>
<keyword evidence="11 13" id="KW-0472">Membrane</keyword>
<dbReference type="SMART" id="SM00184">
    <property type="entry name" value="RING"/>
    <property type="match status" value="1"/>
</dbReference>
<dbReference type="PROSITE" id="PS50089">
    <property type="entry name" value="ZF_RING_2"/>
    <property type="match status" value="1"/>
</dbReference>
<feature type="transmembrane region" description="Helical" evidence="13">
    <location>
        <begin position="204"/>
        <end position="231"/>
    </location>
</feature>
<evidence type="ECO:0000256" key="10">
    <source>
        <dbReference type="ARBA" id="ARBA00022989"/>
    </source>
</evidence>
<protein>
    <recommendedName>
        <fullName evidence="3">RING-type E3 ubiquitin transferase</fullName>
        <ecNumber evidence="3">2.3.2.27</ecNumber>
    </recommendedName>
</protein>
<organism evidence="15 16">
    <name type="scientific">Cucurbita moschata</name>
    <name type="common">Winter crookneck squash</name>
    <name type="synonym">Cucurbita pepo var. moschata</name>
    <dbReference type="NCBI Taxonomy" id="3662"/>
    <lineage>
        <taxon>Eukaryota</taxon>
        <taxon>Viridiplantae</taxon>
        <taxon>Streptophyta</taxon>
        <taxon>Embryophyta</taxon>
        <taxon>Tracheophyta</taxon>
        <taxon>Spermatophyta</taxon>
        <taxon>Magnoliopsida</taxon>
        <taxon>eudicotyledons</taxon>
        <taxon>Gunneridae</taxon>
        <taxon>Pentapetalae</taxon>
        <taxon>rosids</taxon>
        <taxon>fabids</taxon>
        <taxon>Cucurbitales</taxon>
        <taxon>Cucurbitaceae</taxon>
        <taxon>Cucurbiteae</taxon>
        <taxon>Cucurbita</taxon>
    </lineage>
</organism>
<dbReference type="Gene3D" id="3.30.40.10">
    <property type="entry name" value="Zinc/RING finger domain, C3HC4 (zinc finger)"/>
    <property type="match status" value="1"/>
</dbReference>
<dbReference type="Proteomes" id="UP000504609">
    <property type="component" value="Unplaced"/>
</dbReference>
<evidence type="ECO:0000256" key="2">
    <source>
        <dbReference type="ARBA" id="ARBA00004141"/>
    </source>
</evidence>
<dbReference type="EC" id="2.3.2.27" evidence="3"/>
<evidence type="ECO:0000256" key="5">
    <source>
        <dbReference type="ARBA" id="ARBA00022692"/>
    </source>
</evidence>
<keyword evidence="5 13" id="KW-0812">Transmembrane</keyword>
<feature type="domain" description="RING-type" evidence="14">
    <location>
        <begin position="291"/>
        <end position="332"/>
    </location>
</feature>
<dbReference type="GO" id="GO:0016020">
    <property type="term" value="C:membrane"/>
    <property type="evidence" value="ECO:0007669"/>
    <property type="project" value="UniProtKB-SubCell"/>
</dbReference>
<comment type="catalytic activity">
    <reaction evidence="1">
        <text>S-ubiquitinyl-[E2 ubiquitin-conjugating enzyme]-L-cysteine + [acceptor protein]-L-lysine = [E2 ubiquitin-conjugating enzyme]-L-cysteine + N(6)-ubiquitinyl-[acceptor protein]-L-lysine.</text>
        <dbReference type="EC" id="2.3.2.27"/>
    </reaction>
</comment>
<dbReference type="SUPFAM" id="SSF57850">
    <property type="entry name" value="RING/U-box"/>
    <property type="match status" value="1"/>
</dbReference>
<evidence type="ECO:0000256" key="6">
    <source>
        <dbReference type="ARBA" id="ARBA00022723"/>
    </source>
</evidence>
<evidence type="ECO:0000256" key="13">
    <source>
        <dbReference type="SAM" id="Phobius"/>
    </source>
</evidence>
<feature type="transmembrane region" description="Helical" evidence="13">
    <location>
        <begin position="115"/>
        <end position="133"/>
    </location>
</feature>
<keyword evidence="8" id="KW-0833">Ubl conjugation pathway</keyword>
<dbReference type="InterPro" id="IPR001841">
    <property type="entry name" value="Znf_RING"/>
</dbReference>
<name>A0A6J1FCD6_CUCMO</name>
<accession>A0A6J1FCD6</accession>
<dbReference type="PANTHER" id="PTHR45977:SF19">
    <property type="entry name" value="RING-TYPE DOMAIN-CONTAINING PROTEIN"/>
    <property type="match status" value="1"/>
</dbReference>
<dbReference type="GO" id="GO:0006511">
    <property type="term" value="P:ubiquitin-dependent protein catabolic process"/>
    <property type="evidence" value="ECO:0007669"/>
    <property type="project" value="TreeGrafter"/>
</dbReference>
<keyword evidence="4" id="KW-0808">Transferase</keyword>
<dbReference type="InterPro" id="IPR013083">
    <property type="entry name" value="Znf_RING/FYVE/PHD"/>
</dbReference>
<dbReference type="GO" id="GO:0016567">
    <property type="term" value="P:protein ubiquitination"/>
    <property type="evidence" value="ECO:0007669"/>
    <property type="project" value="TreeGrafter"/>
</dbReference>
<dbReference type="GO" id="GO:0000325">
    <property type="term" value="C:plant-type vacuole"/>
    <property type="evidence" value="ECO:0007669"/>
    <property type="project" value="TreeGrafter"/>
</dbReference>
<dbReference type="GO" id="GO:0008270">
    <property type="term" value="F:zinc ion binding"/>
    <property type="evidence" value="ECO:0007669"/>
    <property type="project" value="UniProtKB-KW"/>
</dbReference>
<evidence type="ECO:0000256" key="7">
    <source>
        <dbReference type="ARBA" id="ARBA00022771"/>
    </source>
</evidence>
<evidence type="ECO:0000259" key="14">
    <source>
        <dbReference type="PROSITE" id="PS50089"/>
    </source>
</evidence>
<evidence type="ECO:0000256" key="4">
    <source>
        <dbReference type="ARBA" id="ARBA00022679"/>
    </source>
</evidence>
<keyword evidence="7 12" id="KW-0863">Zinc-finger</keyword>
<dbReference type="GO" id="GO:0061630">
    <property type="term" value="F:ubiquitin protein ligase activity"/>
    <property type="evidence" value="ECO:0007669"/>
    <property type="project" value="UniProtKB-EC"/>
</dbReference>
<comment type="subcellular location">
    <subcellularLocation>
        <location evidence="2">Membrane</location>
        <topology evidence="2">Multi-pass membrane protein</topology>
    </subcellularLocation>
</comment>
<keyword evidence="15" id="KW-1185">Reference proteome</keyword>
<gene>
    <name evidence="16" type="primary">LOC111444117</name>
</gene>
<evidence type="ECO:0000256" key="1">
    <source>
        <dbReference type="ARBA" id="ARBA00000900"/>
    </source>
</evidence>
<evidence type="ECO:0000256" key="3">
    <source>
        <dbReference type="ARBA" id="ARBA00012483"/>
    </source>
</evidence>
<evidence type="ECO:0000256" key="12">
    <source>
        <dbReference type="PROSITE-ProRule" id="PRU00175"/>
    </source>
</evidence>
<dbReference type="GeneID" id="111444117"/>
<dbReference type="Pfam" id="PF13639">
    <property type="entry name" value="zf-RING_2"/>
    <property type="match status" value="1"/>
</dbReference>
<dbReference type="RefSeq" id="XP_022937857.1">
    <property type="nucleotide sequence ID" value="XM_023082089.1"/>
</dbReference>
<feature type="transmembrane region" description="Helical" evidence="13">
    <location>
        <begin position="166"/>
        <end position="184"/>
    </location>
</feature>
<sequence>MEEERALRRSANGGSSVLRYPTVSTTFTIPLTRYTTRLITSDRHRVLLADCADPRPDAEEDDDDEDGSSGFNHRSFSYSMPILVLDVLWNLAFVLVSIVVLLSTFRERPSTPLRLWISGYAFQCLLHIGFVFFEYQKSILHHGFEDPAAHRSIMKRLESMNTMTSSVWWVFGFYWIVMGGHALLQDSPRLYWLTVVFLAFDLFFILFCVGMAFVVCFSLCCCIPIVAFAYAMTTREGASDEDIRTLPKYTFRQAPVFGTFNKEQKPVRARLELDNDHHIKELVLHPEDSECCICLSQYEDGTELYTLPCNHHFHCGCIGKWLRIKATCPLCKSNIHWGDTLV</sequence>
<keyword evidence="6" id="KW-0479">Metal-binding</keyword>
<evidence type="ECO:0000313" key="15">
    <source>
        <dbReference type="Proteomes" id="UP000504609"/>
    </source>
</evidence>
<keyword evidence="9" id="KW-0862">Zinc</keyword>
<dbReference type="PANTHER" id="PTHR45977">
    <property type="entry name" value="TARGET OF ERK KINASE MPK-1"/>
    <property type="match status" value="1"/>
</dbReference>
<evidence type="ECO:0000313" key="16">
    <source>
        <dbReference type="RefSeq" id="XP_022937857.1"/>
    </source>
</evidence>
<proteinExistence type="predicted"/>
<reference evidence="16" key="1">
    <citation type="submission" date="2025-08" db="UniProtKB">
        <authorList>
            <consortium name="RefSeq"/>
        </authorList>
    </citation>
    <scope>IDENTIFICATION</scope>
    <source>
        <tissue evidence="16">Young leaves</tissue>
    </source>
</reference>